<organism evidence="3 4">
    <name type="scientific">Mytilus edulis</name>
    <name type="common">Blue mussel</name>
    <dbReference type="NCBI Taxonomy" id="6550"/>
    <lineage>
        <taxon>Eukaryota</taxon>
        <taxon>Metazoa</taxon>
        <taxon>Spiralia</taxon>
        <taxon>Lophotrochozoa</taxon>
        <taxon>Mollusca</taxon>
        <taxon>Bivalvia</taxon>
        <taxon>Autobranchia</taxon>
        <taxon>Pteriomorphia</taxon>
        <taxon>Mytilida</taxon>
        <taxon>Mytiloidea</taxon>
        <taxon>Mytilidae</taxon>
        <taxon>Mytilinae</taxon>
        <taxon>Mytilus</taxon>
    </lineage>
</organism>
<dbReference type="InterPro" id="IPR011989">
    <property type="entry name" value="ARM-like"/>
</dbReference>
<comment type="caution">
    <text evidence="3">The sequence shown here is derived from an EMBL/GenBank/DDBJ whole genome shotgun (WGS) entry which is preliminary data.</text>
</comment>
<dbReference type="GO" id="GO:0007165">
    <property type="term" value="P:signal transduction"/>
    <property type="evidence" value="ECO:0007669"/>
    <property type="project" value="InterPro"/>
</dbReference>
<dbReference type="InterPro" id="IPR016024">
    <property type="entry name" value="ARM-type_fold"/>
</dbReference>
<name>A0A8S3U8F9_MYTED</name>
<evidence type="ECO:0000256" key="1">
    <source>
        <dbReference type="SAM" id="Phobius"/>
    </source>
</evidence>
<dbReference type="SUPFAM" id="SSF52200">
    <property type="entry name" value="Toll/Interleukin receptor TIR domain"/>
    <property type="match status" value="1"/>
</dbReference>
<keyword evidence="4" id="KW-1185">Reference proteome</keyword>
<dbReference type="SMART" id="SM00185">
    <property type="entry name" value="ARM"/>
    <property type="match status" value="2"/>
</dbReference>
<dbReference type="OrthoDB" id="6085037at2759"/>
<dbReference type="Pfam" id="PF13676">
    <property type="entry name" value="TIR_2"/>
    <property type="match status" value="1"/>
</dbReference>
<dbReference type="PANTHER" id="PTHR46270:SF2">
    <property type="entry name" value="TIR DOMAIN-CONTAINING PROTEIN"/>
    <property type="match status" value="1"/>
</dbReference>
<feature type="domain" description="TIR" evidence="2">
    <location>
        <begin position="275"/>
        <end position="383"/>
    </location>
</feature>
<dbReference type="InterPro" id="IPR000225">
    <property type="entry name" value="Armadillo"/>
</dbReference>
<dbReference type="SUPFAM" id="SSF48371">
    <property type="entry name" value="ARM repeat"/>
    <property type="match status" value="1"/>
</dbReference>
<dbReference type="PANTHER" id="PTHR46270">
    <property type="entry name" value="ARMADILLO-TYPE FOLD-RELATED"/>
    <property type="match status" value="1"/>
</dbReference>
<accession>A0A8S3U8F9</accession>
<dbReference type="InterPro" id="IPR000157">
    <property type="entry name" value="TIR_dom"/>
</dbReference>
<evidence type="ECO:0000313" key="4">
    <source>
        <dbReference type="Proteomes" id="UP000683360"/>
    </source>
</evidence>
<sequence length="942" mass="107846">MKKDFWWEKEYSECIIALTDYKIVFVIKLFLIPLIIFFLIKATKELEDWKDFQRCENDSTSKVIKAKKEGEDIVEMLCRLLHNISMFENNVPNVRGANCIGAMKPYLESENNIIRLLCLATLADLDKESECGSKSNIIKALMSTIAKVMEIGIDDDCSLKEIARSNYSTSGRNDYNKRLVVEHGAIPLLLKITEDSNIEKQREAVYAIWGLSFDNKTEMIDNKEWKVISTLERLSKSPDKNVKLLSMKTLWTISNYQNRYGEQEDKITASDNRHILISHNWRKQPMVKQIYDGIKKNCISVWMHVHNIQGATVKAMVDAVDQAEIVLVCHSYKFKNSYNCRAETEYAHQTGKKIILLKMESGYEPDGWLEPIIGNNLEFDFSGKDPLEKTVNEVIVAIQQELNRKNGVVVDVTKPTIQSEHEVIIAQRPSNQSSGKSKEIPVLPICLSLSFMLFLLLCLLINLACFNSSNTVCPYKECEPALPKPQPGMSDKTSKVNLTNGIDSAMNWTLSQVDEWLNKKILRKDMFLSTQRQLKTLRGKDIAFLKLLVNECPTTFYQTIREQLGMKDIQSMSDFRFAFEHIDTTVIDTDLHSTTQQFTSTRTVETTKIDLTALQERLTTTYCHGNPGSDMLKQLSKLLIDYRIVEFFCKISAELLESGERFKYPGIKPECIALLSIMLRYLGNCSNNNCELSGIIAREKYFLKRATDKLQEWKCISFGDNIGMKSVEGGNTLELLLSILYNISMVEDNVQNVRDVECIEALKPYLDSKDNTILLLCLATLANLVDETESGILNRKPDVIEFLMSTITKALKCKERMYYGWSLIKLARIVRQVARNDSNKGTVVHHEAVCAVWALSFDNDSRKEMIEKKEWKVIATLERLSKSSDQTVKMVSRNAVWTIKMIKDHRNTCDLQQTVVGGRGERHIVISYNWGHQEVVKRYLKV</sequence>
<keyword evidence="1" id="KW-0812">Transmembrane</keyword>
<dbReference type="AlphaFoldDB" id="A0A8S3U8F9"/>
<protein>
    <recommendedName>
        <fullName evidence="2">TIR domain-containing protein</fullName>
    </recommendedName>
</protein>
<dbReference type="Proteomes" id="UP000683360">
    <property type="component" value="Unassembled WGS sequence"/>
</dbReference>
<evidence type="ECO:0000259" key="2">
    <source>
        <dbReference type="Pfam" id="PF13676"/>
    </source>
</evidence>
<dbReference type="EMBL" id="CAJPWZ010002376">
    <property type="protein sequence ID" value="CAG2237131.1"/>
    <property type="molecule type" value="Genomic_DNA"/>
</dbReference>
<dbReference type="InterPro" id="IPR035897">
    <property type="entry name" value="Toll_tir_struct_dom_sf"/>
</dbReference>
<dbReference type="Gene3D" id="3.40.50.10140">
    <property type="entry name" value="Toll/interleukin-1 receptor homology (TIR) domain"/>
    <property type="match status" value="1"/>
</dbReference>
<reference evidence="3" key="1">
    <citation type="submission" date="2021-03" db="EMBL/GenBank/DDBJ databases">
        <authorList>
            <person name="Bekaert M."/>
        </authorList>
    </citation>
    <scope>NUCLEOTIDE SEQUENCE</scope>
</reference>
<keyword evidence="1" id="KW-1133">Transmembrane helix</keyword>
<feature type="transmembrane region" description="Helical" evidence="1">
    <location>
        <begin position="20"/>
        <end position="40"/>
    </location>
</feature>
<gene>
    <name evidence="3" type="ORF">MEDL_49598</name>
</gene>
<evidence type="ECO:0000313" key="3">
    <source>
        <dbReference type="EMBL" id="CAG2237131.1"/>
    </source>
</evidence>
<keyword evidence="1" id="KW-0472">Membrane</keyword>
<proteinExistence type="predicted"/>
<dbReference type="Gene3D" id="1.25.10.10">
    <property type="entry name" value="Leucine-rich Repeat Variant"/>
    <property type="match status" value="2"/>
</dbReference>